<keyword evidence="11" id="KW-1185">Reference proteome</keyword>
<evidence type="ECO:0000313" key="11">
    <source>
        <dbReference type="Proteomes" id="UP000243205"/>
    </source>
</evidence>
<dbReference type="Gene3D" id="3.30.565.10">
    <property type="entry name" value="Histidine kinase-like ATPase, C-terminal domain"/>
    <property type="match status" value="1"/>
</dbReference>
<evidence type="ECO:0000256" key="6">
    <source>
        <dbReference type="ARBA" id="ARBA00022777"/>
    </source>
</evidence>
<dbReference type="PROSITE" id="PS50885">
    <property type="entry name" value="HAMP"/>
    <property type="match status" value="1"/>
</dbReference>
<dbReference type="Pfam" id="PF02518">
    <property type="entry name" value="HATPase_c"/>
    <property type="match status" value="1"/>
</dbReference>
<dbReference type="PANTHER" id="PTHR43065">
    <property type="entry name" value="SENSOR HISTIDINE KINASE"/>
    <property type="match status" value="1"/>
</dbReference>
<protein>
    <recommendedName>
        <fullName evidence="3">histidine kinase</fullName>
        <ecNumber evidence="3">2.7.13.3</ecNumber>
    </recommendedName>
</protein>
<dbReference type="InterPro" id="IPR036890">
    <property type="entry name" value="HATPase_C_sf"/>
</dbReference>
<dbReference type="SUPFAM" id="SSF55874">
    <property type="entry name" value="ATPase domain of HSP90 chaperone/DNA topoisomerase II/histidine kinase"/>
    <property type="match status" value="1"/>
</dbReference>
<dbReference type="STRING" id="57664.SAMN05661003_101375"/>
<dbReference type="InterPro" id="IPR036097">
    <property type="entry name" value="HisK_dim/P_sf"/>
</dbReference>
<evidence type="ECO:0000256" key="3">
    <source>
        <dbReference type="ARBA" id="ARBA00012438"/>
    </source>
</evidence>
<dbReference type="InterPro" id="IPR003661">
    <property type="entry name" value="HisK_dim/P_dom"/>
</dbReference>
<reference evidence="11" key="1">
    <citation type="submission" date="2016-10" db="EMBL/GenBank/DDBJ databases">
        <authorList>
            <person name="Varghese N."/>
            <person name="Submissions S."/>
        </authorList>
    </citation>
    <scope>NUCLEOTIDE SEQUENCE [LARGE SCALE GENOMIC DNA]</scope>
    <source>
        <strain evidence="11">DSM 8987</strain>
    </source>
</reference>
<evidence type="ECO:0000256" key="1">
    <source>
        <dbReference type="ARBA" id="ARBA00000085"/>
    </source>
</evidence>
<dbReference type="Pfam" id="PF00672">
    <property type="entry name" value="HAMP"/>
    <property type="match status" value="1"/>
</dbReference>
<dbReference type="PANTHER" id="PTHR43065:SF42">
    <property type="entry name" value="TWO-COMPONENT SENSOR PPRA"/>
    <property type="match status" value="1"/>
</dbReference>
<keyword evidence="5" id="KW-0808">Transferase</keyword>
<evidence type="ECO:0000256" key="4">
    <source>
        <dbReference type="ARBA" id="ARBA00022553"/>
    </source>
</evidence>
<dbReference type="RefSeq" id="WP_092075662.1">
    <property type="nucleotide sequence ID" value="NZ_FNAQ01000001.1"/>
</dbReference>
<dbReference type="CDD" id="cd06225">
    <property type="entry name" value="HAMP"/>
    <property type="match status" value="1"/>
</dbReference>
<dbReference type="Pfam" id="PF00512">
    <property type="entry name" value="HisKA"/>
    <property type="match status" value="1"/>
</dbReference>
<dbReference type="InterPro" id="IPR003660">
    <property type="entry name" value="HAMP_dom"/>
</dbReference>
<dbReference type="GO" id="GO:0016020">
    <property type="term" value="C:membrane"/>
    <property type="evidence" value="ECO:0007669"/>
    <property type="project" value="UniProtKB-SubCell"/>
</dbReference>
<feature type="transmembrane region" description="Helical" evidence="7">
    <location>
        <begin position="14"/>
        <end position="36"/>
    </location>
</feature>
<dbReference type="Gene3D" id="6.10.340.10">
    <property type="match status" value="1"/>
</dbReference>
<keyword evidence="4" id="KW-0597">Phosphoprotein</keyword>
<keyword evidence="7" id="KW-0812">Transmembrane</keyword>
<dbReference type="Gene3D" id="3.30.450.290">
    <property type="match status" value="1"/>
</dbReference>
<dbReference type="CDD" id="cd00082">
    <property type="entry name" value="HisKA"/>
    <property type="match status" value="1"/>
</dbReference>
<dbReference type="Gene3D" id="1.10.287.130">
    <property type="match status" value="1"/>
</dbReference>
<dbReference type="SUPFAM" id="SSF47384">
    <property type="entry name" value="Homodimeric domain of signal transducing histidine kinase"/>
    <property type="match status" value="1"/>
</dbReference>
<dbReference type="EMBL" id="FNAQ01000001">
    <property type="protein sequence ID" value="SDD81048.1"/>
    <property type="molecule type" value="Genomic_DNA"/>
</dbReference>
<proteinExistence type="predicted"/>
<feature type="domain" description="HAMP" evidence="9">
    <location>
        <begin position="207"/>
        <end position="259"/>
    </location>
</feature>
<evidence type="ECO:0000259" key="8">
    <source>
        <dbReference type="PROSITE" id="PS50109"/>
    </source>
</evidence>
<dbReference type="InterPro" id="IPR004358">
    <property type="entry name" value="Sig_transdc_His_kin-like_C"/>
</dbReference>
<gene>
    <name evidence="10" type="ORF">SAMN05661003_101375</name>
</gene>
<dbReference type="OrthoDB" id="9781147at2"/>
<evidence type="ECO:0000256" key="2">
    <source>
        <dbReference type="ARBA" id="ARBA00004370"/>
    </source>
</evidence>
<evidence type="ECO:0000259" key="9">
    <source>
        <dbReference type="PROSITE" id="PS50885"/>
    </source>
</evidence>
<dbReference type="SMART" id="SM00304">
    <property type="entry name" value="HAMP"/>
    <property type="match status" value="1"/>
</dbReference>
<dbReference type="GO" id="GO:0000155">
    <property type="term" value="F:phosphorelay sensor kinase activity"/>
    <property type="evidence" value="ECO:0007669"/>
    <property type="project" value="InterPro"/>
</dbReference>
<dbReference type="InterPro" id="IPR003594">
    <property type="entry name" value="HATPase_dom"/>
</dbReference>
<organism evidence="10 11">
    <name type="scientific">Desulfuromonas thiophila</name>
    <dbReference type="NCBI Taxonomy" id="57664"/>
    <lineage>
        <taxon>Bacteria</taxon>
        <taxon>Pseudomonadati</taxon>
        <taxon>Thermodesulfobacteriota</taxon>
        <taxon>Desulfuromonadia</taxon>
        <taxon>Desulfuromonadales</taxon>
        <taxon>Desulfuromonadaceae</taxon>
        <taxon>Desulfuromonas</taxon>
    </lineage>
</organism>
<dbReference type="PRINTS" id="PR00344">
    <property type="entry name" value="BCTRLSENSOR"/>
</dbReference>
<name>A0A1G6XSA3_9BACT</name>
<feature type="domain" description="Histidine kinase" evidence="8">
    <location>
        <begin position="284"/>
        <end position="496"/>
    </location>
</feature>
<dbReference type="SMART" id="SM00387">
    <property type="entry name" value="HATPase_c"/>
    <property type="match status" value="1"/>
</dbReference>
<keyword evidence="7" id="KW-1133">Transmembrane helix</keyword>
<accession>A0A1G6XSA3</accession>
<evidence type="ECO:0000256" key="5">
    <source>
        <dbReference type="ARBA" id="ARBA00022679"/>
    </source>
</evidence>
<dbReference type="EC" id="2.7.13.3" evidence="3"/>
<sequence>MPPQPARPDLRNSLIFRVIGMNILLLTVGIGVFTVFHYQRDRQNMLAVTTDGAEILMATIENAVFNSKCRGDAQKLQNTLEFIARSPSLRGVRIFNPHSGRIANSSRPDEIDQVVAADALALYRSGRSSALFQHDNEEVLSIVRPITSRTLCQDCHGTQEQVLGVLNLNYSMQSTAVRLAQSSRCFSLSMVFITLLLSAGVSFILLRYVRRPIQTLSYRMAQVEAGEKNVRMEPKSTDEIGYLMRSFNSMVSRLEAAQTELEQYHFRQMEQADRLAAIGEMATGMAHEIKNPLAGISGAVTVLADDLPVGDPRRQVVADILGQIDRLNKTATDLLHFGRPGQPQCSYVQLNEVVCETLFFVAQHPEACNVRQELALQSDLPPIWADRKQIQQVVLNIIINALQAMPDGGSLRLASELKCEQDQRCYVRLTIADTGVGLDVAQLERIFTPFYTTKTRGTGLGLAICRQLVKQNDGRISLVSAPGEGTSFTLSFPAAAPPEPAKEEESA</sequence>
<dbReference type="AlphaFoldDB" id="A0A1G6XSA3"/>
<dbReference type="Proteomes" id="UP000243205">
    <property type="component" value="Unassembled WGS sequence"/>
</dbReference>
<dbReference type="InterPro" id="IPR005467">
    <property type="entry name" value="His_kinase_dom"/>
</dbReference>
<keyword evidence="6" id="KW-0418">Kinase</keyword>
<evidence type="ECO:0000313" key="10">
    <source>
        <dbReference type="EMBL" id="SDD81048.1"/>
    </source>
</evidence>
<feature type="transmembrane region" description="Helical" evidence="7">
    <location>
        <begin position="188"/>
        <end position="209"/>
    </location>
</feature>
<comment type="catalytic activity">
    <reaction evidence="1">
        <text>ATP + protein L-histidine = ADP + protein N-phospho-L-histidine.</text>
        <dbReference type="EC" id="2.7.13.3"/>
    </reaction>
</comment>
<dbReference type="SUPFAM" id="SSF158472">
    <property type="entry name" value="HAMP domain-like"/>
    <property type="match status" value="1"/>
</dbReference>
<keyword evidence="7" id="KW-0472">Membrane</keyword>
<evidence type="ECO:0000256" key="7">
    <source>
        <dbReference type="SAM" id="Phobius"/>
    </source>
</evidence>
<dbReference type="PROSITE" id="PS50109">
    <property type="entry name" value="HIS_KIN"/>
    <property type="match status" value="1"/>
</dbReference>
<comment type="subcellular location">
    <subcellularLocation>
        <location evidence="2">Membrane</location>
    </subcellularLocation>
</comment>
<dbReference type="SMART" id="SM00388">
    <property type="entry name" value="HisKA"/>
    <property type="match status" value="1"/>
</dbReference>